<feature type="domain" description="2TM" evidence="2">
    <location>
        <begin position="16"/>
        <end position="87"/>
    </location>
</feature>
<evidence type="ECO:0000256" key="1">
    <source>
        <dbReference type="SAM" id="Phobius"/>
    </source>
</evidence>
<evidence type="ECO:0000259" key="2">
    <source>
        <dbReference type="Pfam" id="PF13239"/>
    </source>
</evidence>
<keyword evidence="4" id="KW-1185">Reference proteome</keyword>
<accession>A0A4Q2UT54</accession>
<dbReference type="EMBL" id="SBLB01000001">
    <property type="protein sequence ID" value="RYC70930.1"/>
    <property type="molecule type" value="Genomic_DNA"/>
</dbReference>
<dbReference type="Proteomes" id="UP000290407">
    <property type="component" value="Unassembled WGS sequence"/>
</dbReference>
<gene>
    <name evidence="3" type="ORF">EQG79_01905</name>
</gene>
<dbReference type="InterPro" id="IPR025698">
    <property type="entry name" value="2TM_dom"/>
</dbReference>
<dbReference type="AlphaFoldDB" id="A0A4Q2UT54"/>
<sequence>MTTQSVSPQRDDLLWKQAKKRVGFIMHLRSYLIVNAGLWLIYLVTHMGSFSQPVFRGYGLPWPLFAMIGWGIGLASHYFSVYARPDERGMVEREYEKLRNQSR</sequence>
<keyword evidence="1" id="KW-0472">Membrane</keyword>
<keyword evidence="1" id="KW-0812">Transmembrane</keyword>
<dbReference type="Pfam" id="PF13239">
    <property type="entry name" value="2TM"/>
    <property type="match status" value="1"/>
</dbReference>
<dbReference type="RefSeq" id="WP_129599561.1">
    <property type="nucleotide sequence ID" value="NZ_SBLB01000001.1"/>
</dbReference>
<evidence type="ECO:0000313" key="3">
    <source>
        <dbReference type="EMBL" id="RYC70930.1"/>
    </source>
</evidence>
<comment type="caution">
    <text evidence="3">The sequence shown here is derived from an EMBL/GenBank/DDBJ whole genome shotgun (WGS) entry which is preliminary data.</text>
</comment>
<keyword evidence="1" id="KW-1133">Transmembrane helix</keyword>
<feature type="transmembrane region" description="Helical" evidence="1">
    <location>
        <begin position="62"/>
        <end position="83"/>
    </location>
</feature>
<proteinExistence type="predicted"/>
<organism evidence="3 4">
    <name type="scientific">Spirosoma sordidisoli</name>
    <dbReference type="NCBI Taxonomy" id="2502893"/>
    <lineage>
        <taxon>Bacteria</taxon>
        <taxon>Pseudomonadati</taxon>
        <taxon>Bacteroidota</taxon>
        <taxon>Cytophagia</taxon>
        <taxon>Cytophagales</taxon>
        <taxon>Cytophagaceae</taxon>
        <taxon>Spirosoma</taxon>
    </lineage>
</organism>
<protein>
    <submittedName>
        <fullName evidence="3">2TM domain-containing protein</fullName>
    </submittedName>
</protein>
<evidence type="ECO:0000313" key="4">
    <source>
        <dbReference type="Proteomes" id="UP000290407"/>
    </source>
</evidence>
<reference evidence="3 4" key="1">
    <citation type="submission" date="2019-01" db="EMBL/GenBank/DDBJ databases">
        <title>Spirosoma flava sp. nov., a propanil-degrading bacterium isolated from herbicide-contaminated soil.</title>
        <authorList>
            <person name="Zhang L."/>
            <person name="Jiang J.-D."/>
        </authorList>
    </citation>
    <scope>NUCLEOTIDE SEQUENCE [LARGE SCALE GENOMIC DNA]</scope>
    <source>
        <strain evidence="3 4">TY50</strain>
    </source>
</reference>
<feature type="transmembrane region" description="Helical" evidence="1">
    <location>
        <begin position="21"/>
        <end position="42"/>
    </location>
</feature>
<name>A0A4Q2UT54_9BACT</name>